<protein>
    <recommendedName>
        <fullName evidence="3">Thiazolylpeptide-type bacteriocin</fullName>
    </recommendedName>
</protein>
<dbReference type="EMBL" id="RQYT01000060">
    <property type="protein sequence ID" value="RRD47645.1"/>
    <property type="molecule type" value="Genomic_DNA"/>
</dbReference>
<sequence length="66" mass="6783">MSLVKEMQELEAETFEIQEIDVSNEIELAAVSCTSCSSCSCASTTSCSCSTSSCCGCTSCSTASTS</sequence>
<accession>A0A3P1WN59</accession>
<evidence type="ECO:0000313" key="1">
    <source>
        <dbReference type="EMBL" id="RRD47645.1"/>
    </source>
</evidence>
<evidence type="ECO:0000313" key="2">
    <source>
        <dbReference type="Proteomes" id="UP000280935"/>
    </source>
</evidence>
<dbReference type="Proteomes" id="UP000280935">
    <property type="component" value="Unassembled WGS sequence"/>
</dbReference>
<name>A0A3P1WN59_9ACTN</name>
<gene>
    <name evidence="1" type="ORF">EII35_14680</name>
</gene>
<organism evidence="1 2">
    <name type="scientific">Arachnia propionica</name>
    <dbReference type="NCBI Taxonomy" id="1750"/>
    <lineage>
        <taxon>Bacteria</taxon>
        <taxon>Bacillati</taxon>
        <taxon>Actinomycetota</taxon>
        <taxon>Actinomycetes</taxon>
        <taxon>Propionibacteriales</taxon>
        <taxon>Propionibacteriaceae</taxon>
        <taxon>Arachnia</taxon>
    </lineage>
</organism>
<evidence type="ECO:0008006" key="3">
    <source>
        <dbReference type="Google" id="ProtNLM"/>
    </source>
</evidence>
<proteinExistence type="predicted"/>
<reference evidence="1 2" key="1">
    <citation type="submission" date="2018-11" db="EMBL/GenBank/DDBJ databases">
        <title>Genomes From Bacteria Associated with the Canine Oral Cavity: a Test Case for Automated Genome-Based Taxonomic Assignment.</title>
        <authorList>
            <person name="Coil D.A."/>
            <person name="Jospin G."/>
            <person name="Darling A.E."/>
            <person name="Wallis C."/>
            <person name="Davis I.J."/>
            <person name="Harris S."/>
            <person name="Eisen J.A."/>
            <person name="Holcombe L.J."/>
            <person name="O'Flynn C."/>
        </authorList>
    </citation>
    <scope>NUCLEOTIDE SEQUENCE [LARGE SCALE GENOMIC DNA]</scope>
    <source>
        <strain evidence="1 2">OH2822_COT-296</strain>
    </source>
</reference>
<comment type="caution">
    <text evidence="1">The sequence shown here is derived from an EMBL/GenBank/DDBJ whole genome shotgun (WGS) entry which is preliminary data.</text>
</comment>
<dbReference type="AlphaFoldDB" id="A0A3P1WN59"/>